<comment type="caution">
    <text evidence="5">The sequence shown here is derived from an EMBL/GenBank/DDBJ whole genome shotgun (WGS) entry which is preliminary data.</text>
</comment>
<evidence type="ECO:0000313" key="6">
    <source>
        <dbReference type="Proteomes" id="UP000230431"/>
    </source>
</evidence>
<reference evidence="5 6" key="1">
    <citation type="submission" date="2017-09" db="EMBL/GenBank/DDBJ databases">
        <title>Depth-based differentiation of microbial function through sediment-hosted aquifers and enrichment of novel symbionts in the deep terrestrial subsurface.</title>
        <authorList>
            <person name="Probst A.J."/>
            <person name="Ladd B."/>
            <person name="Jarett J.K."/>
            <person name="Geller-Mcgrath D.E."/>
            <person name="Sieber C.M."/>
            <person name="Emerson J.B."/>
            <person name="Anantharaman K."/>
            <person name="Thomas B.C."/>
            <person name="Malmstrom R."/>
            <person name="Stieglmeier M."/>
            <person name="Klingl A."/>
            <person name="Woyke T."/>
            <person name="Ryan C.M."/>
            <person name="Banfield J.F."/>
        </authorList>
    </citation>
    <scope>NUCLEOTIDE SEQUENCE [LARGE SCALE GENOMIC DNA]</scope>
    <source>
        <strain evidence="5">CG10_big_fil_rev_8_21_14_0_10_49_38</strain>
    </source>
</reference>
<evidence type="ECO:0000256" key="4">
    <source>
        <dbReference type="ARBA" id="ARBA00023306"/>
    </source>
</evidence>
<dbReference type="PANTHER" id="PTHR34298:SF2">
    <property type="entry name" value="SEGREGATION AND CONDENSATION PROTEIN B"/>
    <property type="match status" value="1"/>
</dbReference>
<dbReference type="InterPro" id="IPR036388">
    <property type="entry name" value="WH-like_DNA-bd_sf"/>
</dbReference>
<dbReference type="AlphaFoldDB" id="A0A2H0RHC7"/>
<name>A0A2H0RHC7_9BACT</name>
<sequence length="182" mass="20384">MELAGKIEALLFYRAEAVTKAELAKWLSVAPEELADGLNELRQSLTGGLRLLELNEKVELVTAPELADLIRALTQEEFAPELGKATLETLTIIAYQGPISRSTIDRIRGVNSSFSLRQLMIRGLIEREAATSGPRQFLYRPTLDLLRHLGLEKMSDLPEYQTVQNETRAFLTASQKTDEKID</sequence>
<evidence type="ECO:0000313" key="5">
    <source>
        <dbReference type="EMBL" id="PIR45840.1"/>
    </source>
</evidence>
<dbReference type="EMBL" id="PCYK01000025">
    <property type="protein sequence ID" value="PIR45840.1"/>
    <property type="molecule type" value="Genomic_DNA"/>
</dbReference>
<dbReference type="PANTHER" id="PTHR34298">
    <property type="entry name" value="SEGREGATION AND CONDENSATION PROTEIN B"/>
    <property type="match status" value="1"/>
</dbReference>
<gene>
    <name evidence="5" type="ORF">COV08_03005</name>
</gene>
<keyword evidence="1" id="KW-0963">Cytoplasm</keyword>
<dbReference type="GO" id="GO:0051304">
    <property type="term" value="P:chromosome separation"/>
    <property type="evidence" value="ECO:0007669"/>
    <property type="project" value="InterPro"/>
</dbReference>
<keyword evidence="4" id="KW-0131">Cell cycle</keyword>
<dbReference type="GO" id="GO:0051301">
    <property type="term" value="P:cell division"/>
    <property type="evidence" value="ECO:0007669"/>
    <property type="project" value="UniProtKB-KW"/>
</dbReference>
<dbReference type="Gene3D" id="1.10.10.10">
    <property type="entry name" value="Winged helix-like DNA-binding domain superfamily/Winged helix DNA-binding domain"/>
    <property type="match status" value="2"/>
</dbReference>
<evidence type="ECO:0000256" key="1">
    <source>
        <dbReference type="ARBA" id="ARBA00022490"/>
    </source>
</evidence>
<dbReference type="InterPro" id="IPR036390">
    <property type="entry name" value="WH_DNA-bd_sf"/>
</dbReference>
<evidence type="ECO:0000256" key="3">
    <source>
        <dbReference type="ARBA" id="ARBA00022829"/>
    </source>
</evidence>
<protein>
    <submittedName>
        <fullName evidence="5">SMC-Scp complex subunit ScpB</fullName>
    </submittedName>
</protein>
<dbReference type="Pfam" id="PF04079">
    <property type="entry name" value="SMC_ScpB"/>
    <property type="match status" value="1"/>
</dbReference>
<dbReference type="InterPro" id="IPR005234">
    <property type="entry name" value="ScpB_csome_segregation"/>
</dbReference>
<dbReference type="Proteomes" id="UP000230431">
    <property type="component" value="Unassembled WGS sequence"/>
</dbReference>
<proteinExistence type="predicted"/>
<dbReference type="SUPFAM" id="SSF46785">
    <property type="entry name" value="Winged helix' DNA-binding domain"/>
    <property type="match status" value="2"/>
</dbReference>
<keyword evidence="3" id="KW-0159">Chromosome partition</keyword>
<organism evidence="5 6">
    <name type="scientific">Candidatus Vogelbacteria bacterium CG10_big_fil_rev_8_21_14_0_10_49_38</name>
    <dbReference type="NCBI Taxonomy" id="1975043"/>
    <lineage>
        <taxon>Bacteria</taxon>
        <taxon>Candidatus Vogeliibacteriota</taxon>
    </lineage>
</organism>
<evidence type="ECO:0000256" key="2">
    <source>
        <dbReference type="ARBA" id="ARBA00022618"/>
    </source>
</evidence>
<accession>A0A2H0RHC7</accession>
<keyword evidence="2" id="KW-0132">Cell division</keyword>